<reference evidence="6" key="1">
    <citation type="submission" date="2020-06" db="EMBL/GenBank/DDBJ databases">
        <authorList>
            <consortium name="Plant Systems Biology data submission"/>
        </authorList>
    </citation>
    <scope>NUCLEOTIDE SEQUENCE</scope>
    <source>
        <strain evidence="6">D6</strain>
    </source>
</reference>
<keyword evidence="7" id="KW-1185">Reference proteome</keyword>
<keyword evidence="5" id="KW-1133">Transmembrane helix</keyword>
<keyword evidence="3" id="KW-0175">Coiled coil</keyword>
<dbReference type="Proteomes" id="UP001153069">
    <property type="component" value="Unassembled WGS sequence"/>
</dbReference>
<dbReference type="PANTHER" id="PTHR46662">
    <property type="entry name" value="DI-GLUCOSE BINDING PROTEIN WITH LEUCINE-RICH REPEAT DOMAIN-CONTAINING PROTEIN"/>
    <property type="match status" value="1"/>
</dbReference>
<evidence type="ECO:0000256" key="2">
    <source>
        <dbReference type="ARBA" id="ARBA00022737"/>
    </source>
</evidence>
<feature type="region of interest" description="Disordered" evidence="4">
    <location>
        <begin position="216"/>
        <end position="235"/>
    </location>
</feature>
<keyword evidence="5" id="KW-0812">Transmembrane</keyword>
<dbReference type="AlphaFoldDB" id="A0A9N8EDF1"/>
<dbReference type="FunFam" id="3.80.10.10:FF:000041">
    <property type="entry name" value="LRR receptor-like serine/threonine-protein kinase ERECTA"/>
    <property type="match status" value="1"/>
</dbReference>
<keyword evidence="5" id="KW-0472">Membrane</keyword>
<dbReference type="PANTHER" id="PTHR46662:SF95">
    <property type="entry name" value="LRR RECEPTOR-LIKE KINASE"/>
    <property type="match status" value="1"/>
</dbReference>
<evidence type="ECO:0000256" key="5">
    <source>
        <dbReference type="SAM" id="Phobius"/>
    </source>
</evidence>
<dbReference type="InterPro" id="IPR032675">
    <property type="entry name" value="LRR_dom_sf"/>
</dbReference>
<name>A0A9N8EDF1_9STRA</name>
<keyword evidence="2" id="KW-0677">Repeat</keyword>
<evidence type="ECO:0000313" key="7">
    <source>
        <dbReference type="Proteomes" id="UP001153069"/>
    </source>
</evidence>
<dbReference type="Gene3D" id="3.80.10.10">
    <property type="entry name" value="Ribonuclease Inhibitor"/>
    <property type="match status" value="1"/>
</dbReference>
<evidence type="ECO:0000256" key="3">
    <source>
        <dbReference type="SAM" id="Coils"/>
    </source>
</evidence>
<feature type="coiled-coil region" evidence="3">
    <location>
        <begin position="277"/>
        <end position="304"/>
    </location>
</feature>
<dbReference type="SUPFAM" id="SSF52058">
    <property type="entry name" value="L domain-like"/>
    <property type="match status" value="1"/>
</dbReference>
<keyword evidence="1" id="KW-0433">Leucine-rich repeat</keyword>
<comment type="caution">
    <text evidence="6">The sequence shown here is derived from an EMBL/GenBank/DDBJ whole genome shotgun (WGS) entry which is preliminary data.</text>
</comment>
<feature type="compositionally biased region" description="Polar residues" evidence="4">
    <location>
        <begin position="55"/>
        <end position="68"/>
    </location>
</feature>
<proteinExistence type="predicted"/>
<evidence type="ECO:0000256" key="4">
    <source>
        <dbReference type="SAM" id="MobiDB-lite"/>
    </source>
</evidence>
<feature type="compositionally biased region" description="Low complexity" evidence="4">
    <location>
        <begin position="216"/>
        <end position="229"/>
    </location>
</feature>
<feature type="region of interest" description="Disordered" evidence="4">
    <location>
        <begin position="55"/>
        <end position="120"/>
    </location>
</feature>
<feature type="region of interest" description="Disordered" evidence="4">
    <location>
        <begin position="16"/>
        <end position="41"/>
    </location>
</feature>
<gene>
    <name evidence="6" type="ORF">SEMRO_928_G221240.1</name>
</gene>
<feature type="transmembrane region" description="Helical" evidence="5">
    <location>
        <begin position="308"/>
        <end position="325"/>
    </location>
</feature>
<accession>A0A9N8EDF1</accession>
<evidence type="ECO:0000313" key="6">
    <source>
        <dbReference type="EMBL" id="CAB9518370.1"/>
    </source>
</evidence>
<organism evidence="6 7">
    <name type="scientific">Seminavis robusta</name>
    <dbReference type="NCBI Taxonomy" id="568900"/>
    <lineage>
        <taxon>Eukaryota</taxon>
        <taxon>Sar</taxon>
        <taxon>Stramenopiles</taxon>
        <taxon>Ochrophyta</taxon>
        <taxon>Bacillariophyta</taxon>
        <taxon>Bacillariophyceae</taxon>
        <taxon>Bacillariophycidae</taxon>
        <taxon>Naviculales</taxon>
        <taxon>Naviculaceae</taxon>
        <taxon>Seminavis</taxon>
    </lineage>
</organism>
<sequence>MTESKSHDAAVGVAIGVVARPDQESPLAAEKTDEPTVTAGTDKAAVDIAGTTISTSNMMTDGSINSSGKAAISKGDELPAVGVPSPPKSHQDTPNTNSRKEEMEQINRPAAEEIQDPDASAIDLAMEDIAGASMSKTAMAHGTSTNSNKTAAQPVISKREGMEGVRIHNSSSKHDPLAASMQPEVQPLPLRRSAQQQLAGSPGAFATNTGINFQQQQPQALPTTTSTGPSPWPDENSSQFLCPSNNNYLSGSDDGLVEAIPVLEEEEERDPENNVMAEAQEIDIQELQERKAAREADRKRKERNCRKMGVGMVLLCILVVAAIILDGEYIEKPADQQLDPCNEMGEFVYLDVNGLELGGDTIEVIPSIPREIVLLTSLVAINLNDNDVHAPLHAILPNELYYEMTSLTDLSFRVNQLTGTLPTELGLLTSLEQMNLFRNSLTGSVPSELALLTHLDKIALFENSLSGSLPTTLGDTMWLWQRAGNGTSWKNVTGSNGALQASKHLHTYPLTLVPDSAYRFVVSDGYGDGFWRNGWITMILGTNATVIYAFGADGESSSFSEVVVVIEVASDGSPELSATVA</sequence>
<feature type="region of interest" description="Disordered" evidence="4">
    <location>
        <begin position="135"/>
        <end position="160"/>
    </location>
</feature>
<evidence type="ECO:0000256" key="1">
    <source>
        <dbReference type="ARBA" id="ARBA00022614"/>
    </source>
</evidence>
<protein>
    <submittedName>
        <fullName evidence="6">Leucine-rich repeat</fullName>
    </submittedName>
</protein>
<dbReference type="EMBL" id="CAICTM010000926">
    <property type="protein sequence ID" value="CAB9518370.1"/>
    <property type="molecule type" value="Genomic_DNA"/>
</dbReference>
<feature type="compositionally biased region" description="Polar residues" evidence="4">
    <location>
        <begin position="142"/>
        <end position="151"/>
    </location>
</feature>